<sequence>MKLALFPTTTALLLSCILLSACSNQSVEKSASTASLKDVYKDSFLIGTAIGNSQLMQPKAITTKLIQQEFNAATPENDMKWERIHPLPGVYDFAAPDKFVEFAQANNIFITGHTLLWHSQAPDWVFEDEQGNEISREALLVRLKDHIDTVVGRYKGRVQSWDVVNEALNEDGSMRQSKWYKIIGDDMLEKAFEYAHAADPDAELYYNDYNLYAPQKRAGAVRIVQQLKAKGLRIDGVGMQGHYSLFHPEYKEVEDSIIAYAAQGVKVMFTEVDISVLVFPEGAEAGADVNQNFALQEKLNPYSQGLTPEAEAELDKRYSDLFEILLRHEKDISRVTFWGTDDGMTWRNNWPMKGRSDYPLLFDRQSKAKSAYYKIMALKHKS</sequence>
<keyword evidence="4 5" id="KW-0624">Polysaccharide degradation</keyword>
<keyword evidence="6" id="KW-0732">Signal</keyword>
<evidence type="ECO:0000256" key="1">
    <source>
        <dbReference type="ARBA" id="ARBA00022801"/>
    </source>
</evidence>
<keyword evidence="9" id="KW-1185">Reference proteome</keyword>
<dbReference type="EMBL" id="LSNE01000005">
    <property type="protein sequence ID" value="KXI29390.1"/>
    <property type="molecule type" value="Genomic_DNA"/>
</dbReference>
<dbReference type="Proteomes" id="UP000070299">
    <property type="component" value="Unassembled WGS sequence"/>
</dbReference>
<keyword evidence="8" id="KW-0858">Xylan degradation</keyword>
<dbReference type="STRING" id="1799789.AX660_14750"/>
<name>A0A136A2M6_9ALTE</name>
<reference evidence="9" key="1">
    <citation type="submission" date="2016-02" db="EMBL/GenBank/DDBJ databases">
        <authorList>
            <person name="Schultz-Johansen M."/>
            <person name="Glaring M.A."/>
            <person name="Bech P.K."/>
            <person name="Stougaard P."/>
        </authorList>
    </citation>
    <scope>NUCLEOTIDE SEQUENCE [LARGE SCALE GENOMIC DNA]</scope>
    <source>
        <strain evidence="9">S66</strain>
    </source>
</reference>
<evidence type="ECO:0000256" key="2">
    <source>
        <dbReference type="ARBA" id="ARBA00023277"/>
    </source>
</evidence>
<dbReference type="InterPro" id="IPR017853">
    <property type="entry name" value="GH"/>
</dbReference>
<dbReference type="EC" id="3.2.1.8" evidence="5"/>
<dbReference type="InterPro" id="IPR044846">
    <property type="entry name" value="GH10"/>
</dbReference>
<dbReference type="PANTHER" id="PTHR31490:SF90">
    <property type="entry name" value="ENDO-1,4-BETA-XYLANASE A"/>
    <property type="match status" value="1"/>
</dbReference>
<comment type="caution">
    <text evidence="8">The sequence shown here is derived from an EMBL/GenBank/DDBJ whole genome shotgun (WGS) entry which is preliminary data.</text>
</comment>
<organism evidence="8 9">
    <name type="scientific">Paraglaciecola hydrolytica</name>
    <dbReference type="NCBI Taxonomy" id="1799789"/>
    <lineage>
        <taxon>Bacteria</taxon>
        <taxon>Pseudomonadati</taxon>
        <taxon>Pseudomonadota</taxon>
        <taxon>Gammaproteobacteria</taxon>
        <taxon>Alteromonadales</taxon>
        <taxon>Alteromonadaceae</taxon>
        <taxon>Paraglaciecola</taxon>
    </lineage>
</organism>
<feature type="signal peptide" evidence="6">
    <location>
        <begin position="1"/>
        <end position="26"/>
    </location>
</feature>
<evidence type="ECO:0000313" key="8">
    <source>
        <dbReference type="EMBL" id="KXI29390.1"/>
    </source>
</evidence>
<evidence type="ECO:0000256" key="5">
    <source>
        <dbReference type="RuleBase" id="RU361174"/>
    </source>
</evidence>
<dbReference type="Pfam" id="PF00331">
    <property type="entry name" value="Glyco_hydro_10"/>
    <property type="match status" value="1"/>
</dbReference>
<dbReference type="RefSeq" id="WP_068376776.1">
    <property type="nucleotide sequence ID" value="NZ_LSNE01000005.1"/>
</dbReference>
<dbReference type="PRINTS" id="PR00134">
    <property type="entry name" value="GLHYDRLASE10"/>
</dbReference>
<comment type="catalytic activity">
    <reaction evidence="5">
        <text>Endohydrolysis of (1-&gt;4)-beta-D-xylosidic linkages in xylans.</text>
        <dbReference type="EC" id="3.2.1.8"/>
    </reaction>
</comment>
<gene>
    <name evidence="8" type="ORF">AX660_14750</name>
</gene>
<dbReference type="SUPFAM" id="SSF51445">
    <property type="entry name" value="(Trans)glycosidases"/>
    <property type="match status" value="1"/>
</dbReference>
<dbReference type="PANTHER" id="PTHR31490">
    <property type="entry name" value="GLYCOSYL HYDROLASE"/>
    <property type="match status" value="1"/>
</dbReference>
<feature type="domain" description="GH10" evidence="7">
    <location>
        <begin position="30"/>
        <end position="378"/>
    </location>
</feature>
<protein>
    <recommendedName>
        <fullName evidence="5">Beta-xylanase</fullName>
        <ecNumber evidence="5">3.2.1.8</ecNumber>
    </recommendedName>
</protein>
<dbReference type="PROSITE" id="PS51257">
    <property type="entry name" value="PROKAR_LIPOPROTEIN"/>
    <property type="match status" value="1"/>
</dbReference>
<dbReference type="PROSITE" id="PS51760">
    <property type="entry name" value="GH10_2"/>
    <property type="match status" value="1"/>
</dbReference>
<evidence type="ECO:0000256" key="6">
    <source>
        <dbReference type="SAM" id="SignalP"/>
    </source>
</evidence>
<dbReference type="AlphaFoldDB" id="A0A136A2M6"/>
<keyword evidence="3 5" id="KW-0326">Glycosidase</keyword>
<comment type="similarity">
    <text evidence="5">Belongs to the glycosyl hydrolase 10 (cellulase F) family.</text>
</comment>
<feature type="chain" id="PRO_5007469370" description="Beta-xylanase" evidence="6">
    <location>
        <begin position="27"/>
        <end position="382"/>
    </location>
</feature>
<dbReference type="Gene3D" id="3.20.20.80">
    <property type="entry name" value="Glycosidases"/>
    <property type="match status" value="1"/>
</dbReference>
<dbReference type="OrthoDB" id="9815836at2"/>
<keyword evidence="1 5" id="KW-0378">Hydrolase</keyword>
<evidence type="ECO:0000256" key="4">
    <source>
        <dbReference type="ARBA" id="ARBA00023326"/>
    </source>
</evidence>
<proteinExistence type="inferred from homology"/>
<evidence type="ECO:0000256" key="3">
    <source>
        <dbReference type="ARBA" id="ARBA00023295"/>
    </source>
</evidence>
<dbReference type="InterPro" id="IPR001000">
    <property type="entry name" value="GH10_dom"/>
</dbReference>
<dbReference type="GO" id="GO:0045493">
    <property type="term" value="P:xylan catabolic process"/>
    <property type="evidence" value="ECO:0007669"/>
    <property type="project" value="UniProtKB-KW"/>
</dbReference>
<evidence type="ECO:0000259" key="7">
    <source>
        <dbReference type="PROSITE" id="PS51760"/>
    </source>
</evidence>
<dbReference type="GO" id="GO:0031176">
    <property type="term" value="F:endo-1,4-beta-xylanase activity"/>
    <property type="evidence" value="ECO:0007669"/>
    <property type="project" value="UniProtKB-EC"/>
</dbReference>
<evidence type="ECO:0000313" key="9">
    <source>
        <dbReference type="Proteomes" id="UP000070299"/>
    </source>
</evidence>
<dbReference type="SMART" id="SM00633">
    <property type="entry name" value="Glyco_10"/>
    <property type="match status" value="1"/>
</dbReference>
<keyword evidence="2 5" id="KW-0119">Carbohydrate metabolism</keyword>
<accession>A0A136A2M6</accession>